<organism evidence="1 2">
    <name type="scientific">Pseudomonas atacamensis</name>
    <dbReference type="NCBI Taxonomy" id="2565368"/>
    <lineage>
        <taxon>Bacteria</taxon>
        <taxon>Pseudomonadati</taxon>
        <taxon>Pseudomonadota</taxon>
        <taxon>Gammaproteobacteria</taxon>
        <taxon>Pseudomonadales</taxon>
        <taxon>Pseudomonadaceae</taxon>
        <taxon>Pseudomonas</taxon>
    </lineage>
</organism>
<sequence length="72" mass="7744">MSGGDRVAEQWIGFGGGEGIQCKNRESDTEDSLAFHDDVLRGAVVGYGADLTPHRGYENFIDLMVVIDAING</sequence>
<gene>
    <name evidence="1" type="ORF">RS3R1_24530</name>
</gene>
<accession>A0ABQ5PIW8</accession>
<dbReference type="Proteomes" id="UP001145022">
    <property type="component" value="Unassembled WGS sequence"/>
</dbReference>
<protein>
    <submittedName>
        <fullName evidence="1">Uncharacterized protein</fullName>
    </submittedName>
</protein>
<evidence type="ECO:0000313" key="2">
    <source>
        <dbReference type="Proteomes" id="UP001145022"/>
    </source>
</evidence>
<dbReference type="EMBL" id="BSCQ01000031">
    <property type="protein sequence ID" value="GLH43365.1"/>
    <property type="molecule type" value="Genomic_DNA"/>
</dbReference>
<keyword evidence="2" id="KW-1185">Reference proteome</keyword>
<reference evidence="1" key="1">
    <citation type="journal article" date="2021" name="Sci. Rep.">
        <title>An efficient direct screening system for microorganisms that activate plant immune responses based on plant-microbe interactions using cultured plant cells.</title>
        <authorList>
            <person name="Kurokawa M."/>
            <person name="Nakano M."/>
            <person name="Kitahata N."/>
            <person name="Kuchitsu K."/>
            <person name="Furuya T."/>
        </authorList>
    </citation>
    <scope>NUCLEOTIDE SEQUENCE</scope>
    <source>
        <strain evidence="1">RS3R-1</strain>
    </source>
</reference>
<reference evidence="1" key="3">
    <citation type="journal article" date="2023" name="J. Biotechnol.">
        <title>Draft Genome Sequences of Endophytic Pseudomonas Strains, Isolated from the Interior of Brassicaceae Plants.</title>
        <authorList>
            <person name="Kaneko H."/>
            <person name="Furuya T."/>
        </authorList>
    </citation>
    <scope>NUCLEOTIDE SEQUENCE</scope>
    <source>
        <strain evidence="1">RS3R-1</strain>
    </source>
</reference>
<name>A0ABQ5PIW8_9PSED</name>
<reference evidence="1" key="2">
    <citation type="submission" date="2022-11" db="EMBL/GenBank/DDBJ databases">
        <title>Draft genome sequencing of Pseudomonas atacamensis RS3R1.</title>
        <authorList>
            <person name="Furuya T."/>
            <person name="Kaneko H."/>
        </authorList>
    </citation>
    <scope>NUCLEOTIDE SEQUENCE</scope>
    <source>
        <strain evidence="1">RS3R-1</strain>
    </source>
</reference>
<proteinExistence type="predicted"/>
<comment type="caution">
    <text evidence="1">The sequence shown here is derived from an EMBL/GenBank/DDBJ whole genome shotgun (WGS) entry which is preliminary data.</text>
</comment>
<evidence type="ECO:0000313" key="1">
    <source>
        <dbReference type="EMBL" id="GLH43365.1"/>
    </source>
</evidence>